<dbReference type="SMART" id="SM00387">
    <property type="entry name" value="HATPase_c"/>
    <property type="match status" value="1"/>
</dbReference>
<dbReference type="Gene3D" id="1.10.287.130">
    <property type="match status" value="1"/>
</dbReference>
<dbReference type="GO" id="GO:0000155">
    <property type="term" value="F:phosphorelay sensor kinase activity"/>
    <property type="evidence" value="ECO:0007669"/>
    <property type="project" value="InterPro"/>
</dbReference>
<evidence type="ECO:0000256" key="3">
    <source>
        <dbReference type="PROSITE-ProRule" id="PRU00169"/>
    </source>
</evidence>
<dbReference type="Proteomes" id="UP000237144">
    <property type="component" value="Unassembled WGS sequence"/>
</dbReference>
<feature type="modified residue" description="4-aspartylphosphate" evidence="3">
    <location>
        <position position="958"/>
    </location>
</feature>
<feature type="region of interest" description="Disordered" evidence="4">
    <location>
        <begin position="122"/>
        <end position="209"/>
    </location>
</feature>
<evidence type="ECO:0000259" key="6">
    <source>
        <dbReference type="PROSITE" id="PS50110"/>
    </source>
</evidence>
<evidence type="ECO:0000256" key="2">
    <source>
        <dbReference type="ARBA" id="ARBA00023012"/>
    </source>
</evidence>
<dbReference type="InterPro" id="IPR001789">
    <property type="entry name" value="Sig_transdc_resp-reg_receiver"/>
</dbReference>
<evidence type="ECO:0000313" key="9">
    <source>
        <dbReference type="EMBL" id="POY72136.1"/>
    </source>
</evidence>
<dbReference type="SUPFAM" id="SSF55874">
    <property type="entry name" value="ATPase domain of HSP90 chaperone/DNA topoisomerase II/histidine kinase"/>
    <property type="match status" value="1"/>
</dbReference>
<dbReference type="SUPFAM" id="SSF47384">
    <property type="entry name" value="Homodimeric domain of signal transducing histidine kinase"/>
    <property type="match status" value="1"/>
</dbReference>
<dbReference type="PANTHER" id="PTHR45339:SF1">
    <property type="entry name" value="HYBRID SIGNAL TRANSDUCTION HISTIDINE KINASE J"/>
    <property type="match status" value="1"/>
</dbReference>
<feature type="compositionally biased region" description="Basic and acidic residues" evidence="4">
    <location>
        <begin position="286"/>
        <end position="295"/>
    </location>
</feature>
<organism evidence="9 10">
    <name type="scientific">Rhodotorula taiwanensis</name>
    <dbReference type="NCBI Taxonomy" id="741276"/>
    <lineage>
        <taxon>Eukaryota</taxon>
        <taxon>Fungi</taxon>
        <taxon>Dikarya</taxon>
        <taxon>Basidiomycota</taxon>
        <taxon>Pucciniomycotina</taxon>
        <taxon>Microbotryomycetes</taxon>
        <taxon>Sporidiobolales</taxon>
        <taxon>Sporidiobolaceae</taxon>
        <taxon>Rhodotorula</taxon>
    </lineage>
</organism>
<dbReference type="InterPro" id="IPR003661">
    <property type="entry name" value="HisK_dim/P_dom"/>
</dbReference>
<protein>
    <recommendedName>
        <fullName evidence="11">Histidine kinase</fullName>
    </recommendedName>
</protein>
<dbReference type="FunFam" id="3.30.565.10:FF:000010">
    <property type="entry name" value="Sensor histidine kinase RcsC"/>
    <property type="match status" value="1"/>
</dbReference>
<feature type="compositionally biased region" description="Polar residues" evidence="4">
    <location>
        <begin position="228"/>
        <end position="241"/>
    </location>
</feature>
<evidence type="ECO:0008006" key="11">
    <source>
        <dbReference type="Google" id="ProtNLM"/>
    </source>
</evidence>
<dbReference type="InterPro" id="IPR005467">
    <property type="entry name" value="His_kinase_dom"/>
</dbReference>
<feature type="compositionally biased region" description="Polar residues" evidence="4">
    <location>
        <begin position="179"/>
        <end position="188"/>
    </location>
</feature>
<sequence>MELLPIVTLSSRDDLKLKGYNQAAVRDLDLTAGNSPFRAAAWLRRPGPRHSEDPLEDGEALDVLEGLARESLRCTWGQGVLLHFWSNAAPASAEVLVSHASRTGTIEIVFLRPLDMPSLASPDPLESHVPESRFSSRVPPPPLSVDRSAGSAPSGAQTTAVPKGVPQHVLNGDAKSETSRSASWGSGQSTSASTRRTSRPAVGAERRNLPLSPEFTSMLAHATGRVTDPNSFSPETRQTSPIDGRPPPWARLAQRDEDTARLEEKLPLSVGVLVGRRESFDRGIEALSDGTDRSAGRPLPFRVPTQEERDAHDLRREDSMDTSATPPLTDTPDIEMASSSKPPSPPPVPPTAARRQALSFGQLADMIETMPVISFMADLNGQVVWLNRAWYRYTGADPDYNMTFEAWMSMFHPDDLQEVLPIYLAAMQSGESFQFKYRIKRHDGVLRWHACAGAPLRNADGSLESWICNVVDVHEDTETRHDALLVQERIKAVLEGSDISLLTVSPRLEVILFEGKPPLTMTDTTSPCLVGANFAELWPASDLQDAVQRVLDGEVERDYVQISEQTAAGQTIHHRCRLLALRGDPAIPQIHPDANAITGCIIVVSDVTELVEAEEALQKSAASEHAAREANRLKTQFLTTITHEIRTPIAGILGICEILLGDSGRLSEDQRSLIEQAVRSADTLLELIGAVLDLRKVEENKLALETGPFLLIEALNDARLFSVIAQKKGLGFVEDIEPFYQGTLLGDRLRLRQVLANALSNAIKFTKAGDITLSCSQLFEDDKRVVVQFEVRDSGIGIDSAVLPTLFEPFRQADPSTAREFGGSGLGLSISKKLVELMDGTISLHSTLGSGSCITVTLSFAKAPLLDVVDFVGTTQDVPPESQKEANDLRDVEARVEHARDEMAPQDVRILLAEDNSLIRQIVTRTLKSKGFSVDAVEDGRNCLDQLQKAQYDVVLMDGQMPHLDGYQATKLIRQSSEPHVRNLRIIALTASAIKGDRERCLDAGMDAYLAKPVRAAELEAAIWRQVELLGARSATHRTP</sequence>
<dbReference type="PROSITE" id="PS50113">
    <property type="entry name" value="PAC"/>
    <property type="match status" value="1"/>
</dbReference>
<evidence type="ECO:0000259" key="8">
    <source>
        <dbReference type="PROSITE" id="PS50113"/>
    </source>
</evidence>
<dbReference type="SMART" id="SM00388">
    <property type="entry name" value="HisKA"/>
    <property type="match status" value="1"/>
</dbReference>
<evidence type="ECO:0000256" key="4">
    <source>
        <dbReference type="SAM" id="MobiDB-lite"/>
    </source>
</evidence>
<feature type="region of interest" description="Disordered" evidence="4">
    <location>
        <begin position="223"/>
        <end position="249"/>
    </location>
</feature>
<evidence type="ECO:0000259" key="7">
    <source>
        <dbReference type="PROSITE" id="PS50112"/>
    </source>
</evidence>
<dbReference type="CDD" id="cd16922">
    <property type="entry name" value="HATPase_EvgS-ArcB-TorS-like"/>
    <property type="match status" value="1"/>
</dbReference>
<dbReference type="InterPro" id="IPR000700">
    <property type="entry name" value="PAS-assoc_C"/>
</dbReference>
<dbReference type="Gene3D" id="3.30.565.10">
    <property type="entry name" value="Histidine kinase-like ATPase, C-terminal domain"/>
    <property type="match status" value="1"/>
</dbReference>
<keyword evidence="10" id="KW-1185">Reference proteome</keyword>
<dbReference type="InterPro" id="IPR035965">
    <property type="entry name" value="PAS-like_dom_sf"/>
</dbReference>
<feature type="domain" description="Response regulatory" evidence="6">
    <location>
        <begin position="909"/>
        <end position="1027"/>
    </location>
</feature>
<evidence type="ECO:0000256" key="1">
    <source>
        <dbReference type="ARBA" id="ARBA00022553"/>
    </source>
</evidence>
<dbReference type="OrthoDB" id="10266508at2759"/>
<dbReference type="PROSITE" id="PS50109">
    <property type="entry name" value="HIS_KIN"/>
    <property type="match status" value="1"/>
</dbReference>
<feature type="domain" description="PAS" evidence="7">
    <location>
        <begin position="359"/>
        <end position="430"/>
    </location>
</feature>
<feature type="domain" description="PAC" evidence="8">
    <location>
        <begin position="433"/>
        <end position="485"/>
    </location>
</feature>
<dbReference type="Gene3D" id="3.30.450.20">
    <property type="entry name" value="PAS domain"/>
    <property type="match status" value="2"/>
</dbReference>
<dbReference type="InterPro" id="IPR011006">
    <property type="entry name" value="CheY-like_superfamily"/>
</dbReference>
<dbReference type="NCBIfam" id="TIGR00229">
    <property type="entry name" value="sensory_box"/>
    <property type="match status" value="1"/>
</dbReference>
<dbReference type="SUPFAM" id="SSF52172">
    <property type="entry name" value="CheY-like"/>
    <property type="match status" value="1"/>
</dbReference>
<dbReference type="SUPFAM" id="SSF55785">
    <property type="entry name" value="PYP-like sensor domain (PAS domain)"/>
    <property type="match status" value="1"/>
</dbReference>
<dbReference type="InterPro" id="IPR036097">
    <property type="entry name" value="HisK_dim/P_sf"/>
</dbReference>
<dbReference type="PROSITE" id="PS50112">
    <property type="entry name" value="PAS"/>
    <property type="match status" value="1"/>
</dbReference>
<dbReference type="SMART" id="SM00448">
    <property type="entry name" value="REC"/>
    <property type="match status" value="1"/>
</dbReference>
<keyword evidence="2" id="KW-0902">Two-component regulatory system</keyword>
<feature type="domain" description="Histidine kinase" evidence="5">
    <location>
        <begin position="640"/>
        <end position="862"/>
    </location>
</feature>
<dbReference type="InterPro" id="IPR000014">
    <property type="entry name" value="PAS"/>
</dbReference>
<dbReference type="Pfam" id="PF08447">
    <property type="entry name" value="PAS_3"/>
    <property type="match status" value="1"/>
</dbReference>
<dbReference type="FunFam" id="3.30.450.20:FF:000099">
    <property type="entry name" value="Sensory box sensor histidine kinase"/>
    <property type="match status" value="1"/>
</dbReference>
<dbReference type="PRINTS" id="PR00344">
    <property type="entry name" value="BCTRLSENSOR"/>
</dbReference>
<dbReference type="PROSITE" id="PS50110">
    <property type="entry name" value="RESPONSE_REGULATORY"/>
    <property type="match status" value="1"/>
</dbReference>
<dbReference type="Pfam" id="PF00512">
    <property type="entry name" value="HisKA"/>
    <property type="match status" value="1"/>
</dbReference>
<dbReference type="CDD" id="cd00082">
    <property type="entry name" value="HisKA"/>
    <property type="match status" value="1"/>
</dbReference>
<name>A0A2S5B5V2_9BASI</name>
<evidence type="ECO:0000313" key="10">
    <source>
        <dbReference type="Proteomes" id="UP000237144"/>
    </source>
</evidence>
<dbReference type="Pfam" id="PF00072">
    <property type="entry name" value="Response_reg"/>
    <property type="match status" value="1"/>
</dbReference>
<dbReference type="CDD" id="cd00130">
    <property type="entry name" value="PAS"/>
    <property type="match status" value="1"/>
</dbReference>
<dbReference type="CDD" id="cd17546">
    <property type="entry name" value="REC_hyHK_CKI1_RcsC-like"/>
    <property type="match status" value="1"/>
</dbReference>
<dbReference type="InterPro" id="IPR004358">
    <property type="entry name" value="Sig_transdc_His_kin-like_C"/>
</dbReference>
<comment type="caution">
    <text evidence="9">The sequence shown here is derived from an EMBL/GenBank/DDBJ whole genome shotgun (WGS) entry which is preliminary data.</text>
</comment>
<dbReference type="InterPro" id="IPR036890">
    <property type="entry name" value="HATPase_C_sf"/>
</dbReference>
<reference evidence="9 10" key="1">
    <citation type="journal article" date="2018" name="Front. Microbiol.">
        <title>Prospects for Fungal Bioremediation of Acidic Radioactive Waste Sites: Characterization and Genome Sequence of Rhodotorula taiwanensis MD1149.</title>
        <authorList>
            <person name="Tkavc R."/>
            <person name="Matrosova V.Y."/>
            <person name="Grichenko O.E."/>
            <person name="Gostincar C."/>
            <person name="Volpe R.P."/>
            <person name="Klimenkova P."/>
            <person name="Gaidamakova E.K."/>
            <person name="Zhou C.E."/>
            <person name="Stewart B.J."/>
            <person name="Lyman M.G."/>
            <person name="Malfatti S.A."/>
            <person name="Rubinfeld B."/>
            <person name="Courtot M."/>
            <person name="Singh J."/>
            <person name="Dalgard C.L."/>
            <person name="Hamilton T."/>
            <person name="Frey K.G."/>
            <person name="Gunde-Cimerman N."/>
            <person name="Dugan L."/>
            <person name="Daly M.J."/>
        </authorList>
    </citation>
    <scope>NUCLEOTIDE SEQUENCE [LARGE SCALE GENOMIC DNA]</scope>
    <source>
        <strain evidence="9 10">MD1149</strain>
    </source>
</reference>
<evidence type="ECO:0000259" key="5">
    <source>
        <dbReference type="PROSITE" id="PS50109"/>
    </source>
</evidence>
<proteinExistence type="predicted"/>
<feature type="compositionally biased region" description="Basic and acidic residues" evidence="4">
    <location>
        <begin position="305"/>
        <end position="319"/>
    </location>
</feature>
<dbReference type="InterPro" id="IPR003594">
    <property type="entry name" value="HATPase_dom"/>
</dbReference>
<dbReference type="SMART" id="SM00091">
    <property type="entry name" value="PAS"/>
    <property type="match status" value="1"/>
</dbReference>
<keyword evidence="1 3" id="KW-0597">Phosphoprotein</keyword>
<dbReference type="AlphaFoldDB" id="A0A2S5B5V2"/>
<gene>
    <name evidence="9" type="ORF">BMF94_4869</name>
</gene>
<accession>A0A2S5B5V2</accession>
<feature type="region of interest" description="Disordered" evidence="4">
    <location>
        <begin position="286"/>
        <end position="353"/>
    </location>
</feature>
<dbReference type="InterPro" id="IPR013655">
    <property type="entry name" value="PAS_fold_3"/>
</dbReference>
<dbReference type="PANTHER" id="PTHR45339">
    <property type="entry name" value="HYBRID SIGNAL TRANSDUCTION HISTIDINE KINASE J"/>
    <property type="match status" value="1"/>
</dbReference>
<dbReference type="Gene3D" id="3.40.50.2300">
    <property type="match status" value="1"/>
</dbReference>
<dbReference type="EMBL" id="PJQD01000058">
    <property type="protein sequence ID" value="POY72136.1"/>
    <property type="molecule type" value="Genomic_DNA"/>
</dbReference>
<dbReference type="Pfam" id="PF02518">
    <property type="entry name" value="HATPase_c"/>
    <property type="match status" value="1"/>
</dbReference>
<dbReference type="STRING" id="741276.A0A2S5B5V2"/>